<dbReference type="Proteomes" id="UP000027866">
    <property type="component" value="Unassembled WGS sequence"/>
</dbReference>
<dbReference type="AlphaFoldDB" id="A0A074N155"/>
<proteinExistence type="predicted"/>
<feature type="region of interest" description="Disordered" evidence="1">
    <location>
        <begin position="1"/>
        <end position="80"/>
    </location>
</feature>
<feature type="compositionally biased region" description="Polar residues" evidence="1">
    <location>
        <begin position="69"/>
        <end position="80"/>
    </location>
</feature>
<sequence length="80" mass="8482">MVRIGQVNAEHAEVPAGLKEGESVLPSPPASLVEGTRMSMDPADAGGAPAPRTRNVMAKTRYPIRSTRPHFSQAKTEISA</sequence>
<feature type="compositionally biased region" description="Low complexity" evidence="1">
    <location>
        <begin position="41"/>
        <end position="51"/>
    </location>
</feature>
<evidence type="ECO:0000256" key="1">
    <source>
        <dbReference type="SAM" id="MobiDB-lite"/>
    </source>
</evidence>
<evidence type="ECO:0000313" key="2">
    <source>
        <dbReference type="EMBL" id="KEO98655.1"/>
    </source>
</evidence>
<name>A0A074N155_9SPHN</name>
<dbReference type="EMBL" id="JMIX01000003">
    <property type="protein sequence ID" value="KEO98655.1"/>
    <property type="molecule type" value="Genomic_DNA"/>
</dbReference>
<evidence type="ECO:0000313" key="3">
    <source>
        <dbReference type="Proteomes" id="UP000027866"/>
    </source>
</evidence>
<organism evidence="2 3">
    <name type="scientific">Erythrobacter litoralis</name>
    <dbReference type="NCBI Taxonomy" id="39960"/>
    <lineage>
        <taxon>Bacteria</taxon>
        <taxon>Pseudomonadati</taxon>
        <taxon>Pseudomonadota</taxon>
        <taxon>Alphaproteobacteria</taxon>
        <taxon>Sphingomonadales</taxon>
        <taxon>Erythrobacteraceae</taxon>
        <taxon>Erythrobacter/Porphyrobacter group</taxon>
        <taxon>Erythrobacter</taxon>
    </lineage>
</organism>
<protein>
    <submittedName>
        <fullName evidence="2">Uncharacterized protein</fullName>
    </submittedName>
</protein>
<accession>A0A074N155</accession>
<gene>
    <name evidence="2" type="ORF">EH32_06005</name>
</gene>
<keyword evidence="3" id="KW-1185">Reference proteome</keyword>
<comment type="caution">
    <text evidence="2">The sequence shown here is derived from an EMBL/GenBank/DDBJ whole genome shotgun (WGS) entry which is preliminary data.</text>
</comment>
<reference evidence="2 3" key="1">
    <citation type="submission" date="2014-04" db="EMBL/GenBank/DDBJ databases">
        <title>A comprehensive comparison of genomes of Erythrobacter spp. Strains.</title>
        <authorList>
            <person name="Zheng Q."/>
        </authorList>
    </citation>
    <scope>NUCLEOTIDE SEQUENCE [LARGE SCALE GENOMIC DNA]</scope>
    <source>
        <strain evidence="2 3">DSM 8509</strain>
    </source>
</reference>